<accession>A0A5B9PCU7</accession>
<dbReference type="Gene3D" id="3.10.129.10">
    <property type="entry name" value="Hotdog Thioesterase"/>
    <property type="match status" value="1"/>
</dbReference>
<dbReference type="InterPro" id="IPR050563">
    <property type="entry name" value="4-hydroxybenzoyl-CoA_TE"/>
</dbReference>
<dbReference type="InterPro" id="IPR006684">
    <property type="entry name" value="YbgC/YbaW"/>
</dbReference>
<sequence>MGSVNPTNISRSIPLQHRAELRVRFEETDAQGHVHHSKYLNYFEVARGEMFRAGGRSYREMEEQGYMLVVVKATCDYRSSARFDDLLVIDTKVVRSKGVRIVHHYEIRNGDDIVCVGETVLACVDRSGNVQPLPEWLRIKI</sequence>
<organism evidence="3 4">
    <name type="scientific">Mariniblastus fucicola</name>
    <dbReference type="NCBI Taxonomy" id="980251"/>
    <lineage>
        <taxon>Bacteria</taxon>
        <taxon>Pseudomonadati</taxon>
        <taxon>Planctomycetota</taxon>
        <taxon>Planctomycetia</taxon>
        <taxon>Pirellulales</taxon>
        <taxon>Pirellulaceae</taxon>
        <taxon>Mariniblastus</taxon>
    </lineage>
</organism>
<evidence type="ECO:0000313" key="3">
    <source>
        <dbReference type="EMBL" id="QEG22732.1"/>
    </source>
</evidence>
<dbReference type="SUPFAM" id="SSF54637">
    <property type="entry name" value="Thioesterase/thiol ester dehydrase-isomerase"/>
    <property type="match status" value="1"/>
</dbReference>
<dbReference type="KEGG" id="mff:MFFC18_26150"/>
<dbReference type="InterPro" id="IPR029069">
    <property type="entry name" value="HotDog_dom_sf"/>
</dbReference>
<gene>
    <name evidence="3" type="primary">ybgC</name>
    <name evidence="3" type="ORF">MFFC18_26150</name>
</gene>
<evidence type="ECO:0000313" key="4">
    <source>
        <dbReference type="Proteomes" id="UP000322214"/>
    </source>
</evidence>
<proteinExistence type="inferred from homology"/>
<dbReference type="AlphaFoldDB" id="A0A5B9PCU7"/>
<dbReference type="RefSeq" id="WP_075084513.1">
    <property type="nucleotide sequence ID" value="NZ_CP042912.1"/>
</dbReference>
<dbReference type="Pfam" id="PF13279">
    <property type="entry name" value="4HBT_2"/>
    <property type="match status" value="1"/>
</dbReference>
<protein>
    <submittedName>
        <fullName evidence="3">Acyl-CoA thioester hydrolase YbgC</fullName>
        <ecNumber evidence="3">3.1.2.-</ecNumber>
    </submittedName>
</protein>
<dbReference type="Proteomes" id="UP000322214">
    <property type="component" value="Chromosome"/>
</dbReference>
<dbReference type="PIRSF" id="PIRSF003230">
    <property type="entry name" value="YbgC"/>
    <property type="match status" value="1"/>
</dbReference>
<comment type="similarity">
    <text evidence="1">Belongs to the 4-hydroxybenzoyl-CoA thioesterase family.</text>
</comment>
<dbReference type="EMBL" id="CP042912">
    <property type="protein sequence ID" value="QEG22732.1"/>
    <property type="molecule type" value="Genomic_DNA"/>
</dbReference>
<name>A0A5B9PCU7_9BACT</name>
<keyword evidence="4" id="KW-1185">Reference proteome</keyword>
<evidence type="ECO:0000256" key="2">
    <source>
        <dbReference type="ARBA" id="ARBA00022801"/>
    </source>
</evidence>
<dbReference type="PANTHER" id="PTHR31793">
    <property type="entry name" value="4-HYDROXYBENZOYL-COA THIOESTERASE FAMILY MEMBER"/>
    <property type="match status" value="1"/>
</dbReference>
<evidence type="ECO:0000256" key="1">
    <source>
        <dbReference type="ARBA" id="ARBA00005953"/>
    </source>
</evidence>
<dbReference type="CDD" id="cd00586">
    <property type="entry name" value="4HBT"/>
    <property type="match status" value="1"/>
</dbReference>
<keyword evidence="2 3" id="KW-0378">Hydrolase</keyword>
<dbReference type="NCBIfam" id="TIGR00051">
    <property type="entry name" value="YbgC/FadM family acyl-CoA thioesterase"/>
    <property type="match status" value="1"/>
</dbReference>
<dbReference type="STRING" id="980251.GCA_001642875_02085"/>
<dbReference type="GO" id="GO:0047617">
    <property type="term" value="F:fatty acyl-CoA hydrolase activity"/>
    <property type="evidence" value="ECO:0007669"/>
    <property type="project" value="TreeGrafter"/>
</dbReference>
<dbReference type="OrthoDB" id="9800856at2"/>
<dbReference type="PANTHER" id="PTHR31793:SF27">
    <property type="entry name" value="NOVEL THIOESTERASE SUPERFAMILY DOMAIN AND SAPOSIN A-TYPE DOMAIN CONTAINING PROTEIN (0610012H03RIK)"/>
    <property type="match status" value="1"/>
</dbReference>
<dbReference type="EC" id="3.1.2.-" evidence="3"/>
<reference evidence="3 4" key="1">
    <citation type="submission" date="2019-08" db="EMBL/GenBank/DDBJ databases">
        <title>Deep-cultivation of Planctomycetes and their phenomic and genomic characterization uncovers novel biology.</title>
        <authorList>
            <person name="Wiegand S."/>
            <person name="Jogler M."/>
            <person name="Boedeker C."/>
            <person name="Pinto D."/>
            <person name="Vollmers J."/>
            <person name="Rivas-Marin E."/>
            <person name="Kohn T."/>
            <person name="Peeters S.H."/>
            <person name="Heuer A."/>
            <person name="Rast P."/>
            <person name="Oberbeckmann S."/>
            <person name="Bunk B."/>
            <person name="Jeske O."/>
            <person name="Meyerdierks A."/>
            <person name="Storesund J.E."/>
            <person name="Kallscheuer N."/>
            <person name="Luecker S."/>
            <person name="Lage O.M."/>
            <person name="Pohl T."/>
            <person name="Merkel B.J."/>
            <person name="Hornburger P."/>
            <person name="Mueller R.-W."/>
            <person name="Bruemmer F."/>
            <person name="Labrenz M."/>
            <person name="Spormann A.M."/>
            <person name="Op den Camp H."/>
            <person name="Overmann J."/>
            <person name="Amann R."/>
            <person name="Jetten M.S.M."/>
            <person name="Mascher T."/>
            <person name="Medema M.H."/>
            <person name="Devos D.P."/>
            <person name="Kaster A.-K."/>
            <person name="Ovreas L."/>
            <person name="Rohde M."/>
            <person name="Galperin M.Y."/>
            <person name="Jogler C."/>
        </authorList>
    </citation>
    <scope>NUCLEOTIDE SEQUENCE [LARGE SCALE GENOMIC DNA]</scope>
    <source>
        <strain evidence="3 4">FC18</strain>
    </source>
</reference>